<comment type="function">
    <text evidence="10">Proton-conducting pore forming of the V0 complex of vacuolar(H+)-ATPase (V-ATPase), a multisubunit enzyme composed of a peripheral complex (V1) that hydrolyzes ATP and a membrane integral complex (V0) that translocates protons. V-ATPase is responsible for acidifying and maintaining the pH of intracellular compartments.</text>
</comment>
<dbReference type="InterPro" id="IPR000245">
    <property type="entry name" value="ATPase_proteolipid_csu"/>
</dbReference>
<name>A0A9Q9CD10_ENCHE</name>
<feature type="transmembrane region" description="Helical" evidence="10">
    <location>
        <begin position="12"/>
        <end position="33"/>
    </location>
</feature>
<comment type="subunit">
    <text evidence="9 10">V-ATPase is a heteromultimeric enzyme composed of a peripheral catalytic V1 complex (components A to H) attached to an integral membrane V0 proton pore complex (components: a, c, c', c'', d, e, f and VOA1). The decameric c-ring forms the proton-conducting pore, and is composed of eight proteolipid subunits c, one subunit c' and one subunit c''.</text>
</comment>
<evidence type="ECO:0000256" key="10">
    <source>
        <dbReference type="RuleBase" id="RU363060"/>
    </source>
</evidence>
<keyword evidence="5 10" id="KW-1133">Transmembrane helix</keyword>
<comment type="subcellular location">
    <subcellularLocation>
        <location evidence="1">Membrane</location>
        <topology evidence="1">Multi-pass membrane protein</topology>
    </subcellularLocation>
</comment>
<keyword evidence="3 10" id="KW-0813">Transport</keyword>
<evidence type="ECO:0000256" key="9">
    <source>
        <dbReference type="ARBA" id="ARBA00046480"/>
    </source>
</evidence>
<evidence type="ECO:0000313" key="15">
    <source>
        <dbReference type="Proteomes" id="UP001217963"/>
    </source>
</evidence>
<proteinExistence type="inferred from homology"/>
<dbReference type="OrthoDB" id="1744869at2759"/>
<evidence type="ECO:0000256" key="2">
    <source>
        <dbReference type="ARBA" id="ARBA00007296"/>
    </source>
</evidence>
<evidence type="ECO:0000256" key="3">
    <source>
        <dbReference type="ARBA" id="ARBA00022448"/>
    </source>
</evidence>
<dbReference type="PRINTS" id="PR00122">
    <property type="entry name" value="VACATPASE"/>
</dbReference>
<dbReference type="Gene3D" id="1.20.120.610">
    <property type="entry name" value="lithium bound rotor ring of v- atpase"/>
    <property type="match status" value="1"/>
</dbReference>
<dbReference type="Pfam" id="PF00137">
    <property type="entry name" value="ATP-synt_C"/>
    <property type="match status" value="1"/>
</dbReference>
<dbReference type="InterPro" id="IPR002379">
    <property type="entry name" value="ATPase_proteolipid_c-like_dom"/>
</dbReference>
<dbReference type="EMBL" id="CP119068">
    <property type="protein sequence ID" value="WEL39083.1"/>
    <property type="molecule type" value="Genomic_DNA"/>
</dbReference>
<keyword evidence="6 10" id="KW-0406">Ion transport</keyword>
<evidence type="ECO:0000256" key="1">
    <source>
        <dbReference type="ARBA" id="ARBA00004141"/>
    </source>
</evidence>
<dbReference type="PANTHER" id="PTHR10263">
    <property type="entry name" value="V-TYPE PROTON ATPASE PROTEOLIPID SUBUNIT"/>
    <property type="match status" value="1"/>
</dbReference>
<feature type="transmembrane region" description="Helical" evidence="10">
    <location>
        <begin position="53"/>
        <end position="73"/>
    </location>
</feature>
<evidence type="ECO:0000256" key="7">
    <source>
        <dbReference type="ARBA" id="ARBA00023136"/>
    </source>
</evidence>
<feature type="transmembrane region" description="Helical" evidence="10">
    <location>
        <begin position="85"/>
        <end position="105"/>
    </location>
</feature>
<organism evidence="12 14">
    <name type="scientific">Encephalitozoon hellem</name>
    <name type="common">Microsporidian parasite</name>
    <dbReference type="NCBI Taxonomy" id="27973"/>
    <lineage>
        <taxon>Eukaryota</taxon>
        <taxon>Fungi</taxon>
        <taxon>Fungi incertae sedis</taxon>
        <taxon>Microsporidia</taxon>
        <taxon>Unikaryonidae</taxon>
        <taxon>Encephalitozoon</taxon>
    </lineage>
</organism>
<reference evidence="12" key="1">
    <citation type="submission" date="2022-10" db="EMBL/GenBank/DDBJ databases">
        <title>Encephalitozoon hellem ATCC 50604 Complete Genome.</title>
        <authorList>
            <person name="Mascarenhas dos Santos A.C."/>
            <person name="Julian A.T."/>
            <person name="Pombert J.-F."/>
        </authorList>
    </citation>
    <scope>NUCLEOTIDE SEQUENCE</scope>
    <source>
        <strain evidence="12">ATCC 50604</strain>
    </source>
</reference>
<evidence type="ECO:0000313" key="14">
    <source>
        <dbReference type="Proteomes" id="UP001059546"/>
    </source>
</evidence>
<dbReference type="SUPFAM" id="SSF81333">
    <property type="entry name" value="F1F0 ATP synthase subunit C"/>
    <property type="match status" value="1"/>
</dbReference>
<comment type="function">
    <text evidence="8">Proton-conducting pore forming subunit of the V0 complex of vacuolar(H+)-ATPase (V-ATPase), a multisubunit enzyme composed of a peripheral complex (V1) that hydrolyzes ATP and a membrane integral complex (V0) that translocates protons. V-ATPase is responsible for acidifying and maintaining the pH of intracellular compartments.</text>
</comment>
<protein>
    <submittedName>
        <fullName evidence="12">V-type sodium APT synthase subunit k</fullName>
    </submittedName>
</protein>
<dbReference type="GO" id="GO:0046961">
    <property type="term" value="F:proton-transporting ATPase activity, rotational mechanism"/>
    <property type="evidence" value="ECO:0007669"/>
    <property type="project" value="InterPro"/>
</dbReference>
<comment type="similarity">
    <text evidence="2 10">Belongs to the V-ATPase proteolipid subunit family.</text>
</comment>
<sequence length="154" mass="16170">MEWDDKTLSLMISKLGPGLMISLSAIGGGLGFIAGSEGICKAAESVVNTTYSLVPIIFITAPTMYSVILYFMVYDKKIESLKDGLLVLSACVVNGVSSGVAGYSIGHSAKVACVTRSQQKKFNSIFFLILIFGEVVGLLGLVCAMAISSSIGNE</sequence>
<gene>
    <name evidence="12" type="ORF">GPU96_07g13690</name>
    <name evidence="13" type="ORF">PFJ87_07g01610</name>
</gene>
<evidence type="ECO:0000256" key="5">
    <source>
        <dbReference type="ARBA" id="ARBA00022989"/>
    </source>
</evidence>
<feature type="domain" description="V-ATPase proteolipid subunit C-like" evidence="11">
    <location>
        <begin position="88"/>
        <end position="146"/>
    </location>
</feature>
<dbReference type="AlphaFoldDB" id="A0A9Q9CD10"/>
<evidence type="ECO:0000259" key="11">
    <source>
        <dbReference type="Pfam" id="PF00137"/>
    </source>
</evidence>
<evidence type="ECO:0000313" key="12">
    <source>
        <dbReference type="EMBL" id="UTX43608.1"/>
    </source>
</evidence>
<reference evidence="13 15" key="2">
    <citation type="submission" date="2023-02" db="EMBL/GenBank/DDBJ databases">
        <title>Encephalitozoon hellem ATCC 50451 complete genome.</title>
        <authorList>
            <person name="Mascarenhas dos Santos A.C."/>
            <person name="Julian A.T."/>
            <person name="Pombert J.-F."/>
        </authorList>
    </citation>
    <scope>NUCLEOTIDE SEQUENCE [LARGE SCALE GENOMIC DNA]</scope>
    <source>
        <strain evidence="13 15">ATCC 50451</strain>
    </source>
</reference>
<accession>A0A9Q9CD10</accession>
<evidence type="ECO:0000256" key="6">
    <source>
        <dbReference type="ARBA" id="ARBA00023065"/>
    </source>
</evidence>
<dbReference type="Proteomes" id="UP001059546">
    <property type="component" value="Chromosome VII"/>
</dbReference>
<dbReference type="GO" id="GO:0005774">
    <property type="term" value="C:vacuolar membrane"/>
    <property type="evidence" value="ECO:0007669"/>
    <property type="project" value="UniProtKB-ARBA"/>
</dbReference>
<keyword evidence="7 10" id="KW-0472">Membrane</keyword>
<feature type="transmembrane region" description="Helical" evidence="10">
    <location>
        <begin position="125"/>
        <end position="147"/>
    </location>
</feature>
<evidence type="ECO:0000313" key="13">
    <source>
        <dbReference type="EMBL" id="WEL39083.1"/>
    </source>
</evidence>
<evidence type="ECO:0000256" key="4">
    <source>
        <dbReference type="ARBA" id="ARBA00022692"/>
    </source>
</evidence>
<dbReference type="InterPro" id="IPR035921">
    <property type="entry name" value="F/V-ATP_Csub_sf"/>
</dbReference>
<keyword evidence="4 10" id="KW-0812">Transmembrane</keyword>
<keyword evidence="15" id="KW-1185">Reference proteome</keyword>
<dbReference type="GO" id="GO:0033179">
    <property type="term" value="C:proton-transporting V-type ATPase, V0 domain"/>
    <property type="evidence" value="ECO:0007669"/>
    <property type="project" value="InterPro"/>
</dbReference>
<dbReference type="Proteomes" id="UP001217963">
    <property type="component" value="Chromosome VII"/>
</dbReference>
<dbReference type="EMBL" id="CP075153">
    <property type="protein sequence ID" value="UTX43608.1"/>
    <property type="molecule type" value="Genomic_DNA"/>
</dbReference>
<evidence type="ECO:0000256" key="8">
    <source>
        <dbReference type="ARBA" id="ARBA00045519"/>
    </source>
</evidence>